<evidence type="ECO:0000313" key="3">
    <source>
        <dbReference type="EMBL" id="AWK89181.1"/>
    </source>
</evidence>
<dbReference type="EMBL" id="CP029356">
    <property type="protein sequence ID" value="AWK89181.1"/>
    <property type="molecule type" value="Genomic_DNA"/>
</dbReference>
<keyword evidence="2" id="KW-0802">TPR repeat</keyword>
<gene>
    <name evidence="3" type="ORF">DEW08_24700</name>
</gene>
<dbReference type="InterPro" id="IPR019734">
    <property type="entry name" value="TPR_rpt"/>
</dbReference>
<dbReference type="PANTHER" id="PTHR45586">
    <property type="entry name" value="TPR REPEAT-CONTAINING PROTEIN PA4667"/>
    <property type="match status" value="1"/>
</dbReference>
<evidence type="ECO:0000256" key="2">
    <source>
        <dbReference type="ARBA" id="ARBA00022803"/>
    </source>
</evidence>
<proteinExistence type="predicted"/>
<dbReference type="OrthoDB" id="7311447at2"/>
<keyword evidence="1" id="KW-0677">Repeat</keyword>
<dbReference type="AlphaFoldDB" id="A0A2S2CXG8"/>
<evidence type="ECO:0000313" key="4">
    <source>
        <dbReference type="Proteomes" id="UP000245629"/>
    </source>
</evidence>
<organism evidence="3 4">
    <name type="scientific">Azospirillum thermophilum</name>
    <dbReference type="NCBI Taxonomy" id="2202148"/>
    <lineage>
        <taxon>Bacteria</taxon>
        <taxon>Pseudomonadati</taxon>
        <taxon>Pseudomonadota</taxon>
        <taxon>Alphaproteobacteria</taxon>
        <taxon>Rhodospirillales</taxon>
        <taxon>Azospirillaceae</taxon>
        <taxon>Azospirillum</taxon>
    </lineage>
</organism>
<dbReference type="PANTHER" id="PTHR45586:SF1">
    <property type="entry name" value="LIPOPOLYSACCHARIDE ASSEMBLY PROTEIN B"/>
    <property type="match status" value="1"/>
</dbReference>
<dbReference type="SMART" id="SM00028">
    <property type="entry name" value="TPR"/>
    <property type="match status" value="3"/>
</dbReference>
<name>A0A2S2CXG8_9PROT</name>
<dbReference type="Proteomes" id="UP000245629">
    <property type="component" value="Plasmid unnamed1"/>
</dbReference>
<accession>A0A2S2CXG8</accession>
<dbReference type="RefSeq" id="WP_109332178.1">
    <property type="nucleotide sequence ID" value="NZ_CP029356.1"/>
</dbReference>
<evidence type="ECO:0000256" key="1">
    <source>
        <dbReference type="ARBA" id="ARBA00022737"/>
    </source>
</evidence>
<evidence type="ECO:0008006" key="5">
    <source>
        <dbReference type="Google" id="ProtNLM"/>
    </source>
</evidence>
<dbReference type="Gene3D" id="1.25.40.10">
    <property type="entry name" value="Tetratricopeptide repeat domain"/>
    <property type="match status" value="3"/>
</dbReference>
<dbReference type="KEGG" id="azz:DEW08_24700"/>
<dbReference type="InterPro" id="IPR051012">
    <property type="entry name" value="CellSynth/LPSAsmb/PSIAsmb"/>
</dbReference>
<reference evidence="4" key="1">
    <citation type="submission" date="2018-05" db="EMBL/GenBank/DDBJ databases">
        <title>Azospirillum thermophila sp. nov., a novel isolated from hot spring.</title>
        <authorList>
            <person name="Zhao Z."/>
        </authorList>
    </citation>
    <scope>NUCLEOTIDE SEQUENCE [LARGE SCALE GENOMIC DNA]</scope>
    <source>
        <strain evidence="4">CFH 70021</strain>
        <plasmid evidence="4">unnamed1</plasmid>
    </source>
</reference>
<dbReference type="InterPro" id="IPR011990">
    <property type="entry name" value="TPR-like_helical_dom_sf"/>
</dbReference>
<protein>
    <recommendedName>
        <fullName evidence="5">Tetratricopeptide repeat protein</fullName>
    </recommendedName>
</protein>
<keyword evidence="4" id="KW-1185">Reference proteome</keyword>
<keyword evidence="3" id="KW-0614">Plasmid</keyword>
<dbReference type="SUPFAM" id="SSF48452">
    <property type="entry name" value="TPR-like"/>
    <property type="match status" value="2"/>
</dbReference>
<sequence length="1018" mass="110456">MRANLLVVLLVLLFGVGVSLLLVPRSGELALQKFRDQDYASARTEYERRMENGDRSAATVMPLTRLYLAEGEVERAIALLEDHVDRHPADVDGRELLARLYQDAQRQGDYLETLRELARLKPGDEIYRDLAVLAGFQNRPDIQVEALTRYAGLRPDDVEMQQLLAGLLAVRGDGLTALDWLLKADDRAEGHIASDSRELLLSLLIDLNREEEAFPRLQRWLGENPRVDEVIGLASQLAAAGRPDLALRLVEPALATPDAPLGLRLTGIDLLLAAGRTEEAQQRLLALSGPVEDAVLGRLVSLMLNAGLERPAFAAVQGRDLRLVPDWALAGLAEMAFRAWDRALLDRMAAELGDGFLADRPVLAANIALGRNDKAAATRWAERAVADPDQPMPDRLAGLRLLDRLGRRAEAISAFDRLALAGTVPDDLLEELAGLFADLGRAPRGLSWFVERRKASPSAAAEQGWARLAARTGDPAEVLAWLDRQPGLDEGVLQDIAAAAAERGAAALALTAAGRVFAQSPTPRNRFALATALLSAKRPDEALPHLTALLPAGGVEVETAYLAALDALGRTEEMTRYLGDKLARGGLTGEEEQAIAFALLDRKAYRAALPVLRARAERLGGEWLFAYADAARKAGAVEELASLLEAQLADPALDPAGREQRAFLLLEAGGPARALPVLKRLATGSLSGPWDGLYRDALTKLGRKAELRQYLVARAGDARLPAAERRSLAFLLLEQDDKPAAVRVLQSLAAGKGAESDEFRQLAYLWGPRPPASALDWIEAQAKAAGTPDGQAAWYAKLAELGGARRVTETLAQAAGAPAPLKAPLIEALAAEGKGRELADAVRAAAATERDPDRLRRYARLAAQSRQRGAAVEAWKALLAARPEDAEALRQLGMLAYDENRLEEAERFLRRFLAKGAGDYEANYFLGEALTARKRGAEAAPFYRRALEQIAALPARGDAVLQTEANVLNRLGRVDDAVALFERLRRQRPADRQLKADYASMLIENGRLQEARRVLSVP</sequence>
<dbReference type="Pfam" id="PF14559">
    <property type="entry name" value="TPR_19"/>
    <property type="match status" value="1"/>
</dbReference>
<dbReference type="Pfam" id="PF13432">
    <property type="entry name" value="TPR_16"/>
    <property type="match status" value="1"/>
</dbReference>
<geneLocation type="plasmid" evidence="3 4">
    <name>unnamed1</name>
</geneLocation>